<dbReference type="Gene3D" id="3.30.565.10">
    <property type="entry name" value="Histidine kinase-like ATPase, C-terminal domain"/>
    <property type="match status" value="1"/>
</dbReference>
<dbReference type="PANTHER" id="PTHR41523:SF7">
    <property type="entry name" value="HISTIDINE KINASE"/>
    <property type="match status" value="1"/>
</dbReference>
<keyword evidence="7" id="KW-0547">Nucleotide-binding</keyword>
<keyword evidence="5" id="KW-0716">Sensory transduction</keyword>
<dbReference type="EC" id="2.7.13.3" evidence="2"/>
<evidence type="ECO:0000256" key="11">
    <source>
        <dbReference type="ARBA" id="ARBA00023170"/>
    </source>
</evidence>
<keyword evidence="3" id="KW-0600">Photoreceptor protein</keyword>
<keyword evidence="11" id="KW-0675">Receptor</keyword>
<dbReference type="InterPro" id="IPR001789">
    <property type="entry name" value="Sig_transdc_resp-reg_receiver"/>
</dbReference>
<dbReference type="InterPro" id="IPR013654">
    <property type="entry name" value="PAS_2"/>
</dbReference>
<feature type="modified residue" description="4-aspartylphosphate" evidence="12">
    <location>
        <position position="789"/>
    </location>
</feature>
<protein>
    <recommendedName>
        <fullName evidence="2">histidine kinase</fullName>
        <ecNumber evidence="2">2.7.13.3</ecNumber>
    </recommendedName>
</protein>
<evidence type="ECO:0000256" key="12">
    <source>
        <dbReference type="PROSITE-ProRule" id="PRU00169"/>
    </source>
</evidence>
<evidence type="ECO:0000256" key="6">
    <source>
        <dbReference type="ARBA" id="ARBA00022679"/>
    </source>
</evidence>
<dbReference type="PROSITE" id="PS50046">
    <property type="entry name" value="PHYTOCHROME_2"/>
    <property type="match status" value="1"/>
</dbReference>
<dbReference type="Pfam" id="PF07536">
    <property type="entry name" value="HWE_HK"/>
    <property type="match status" value="1"/>
</dbReference>
<dbReference type="SMART" id="SM00911">
    <property type="entry name" value="HWE_HK"/>
    <property type="match status" value="1"/>
</dbReference>
<evidence type="ECO:0000256" key="2">
    <source>
        <dbReference type="ARBA" id="ARBA00012438"/>
    </source>
</evidence>
<dbReference type="Pfam" id="PF08446">
    <property type="entry name" value="PAS_2"/>
    <property type="match status" value="1"/>
</dbReference>
<dbReference type="PROSITE" id="PS50110">
    <property type="entry name" value="RESPONSE_REGULATORY"/>
    <property type="match status" value="1"/>
</dbReference>
<dbReference type="InterPro" id="IPR001294">
    <property type="entry name" value="Phytochrome"/>
</dbReference>
<evidence type="ECO:0000256" key="10">
    <source>
        <dbReference type="ARBA" id="ARBA00022991"/>
    </source>
</evidence>
<reference evidence="15 16" key="1">
    <citation type="submission" date="2021-08" db="EMBL/GenBank/DDBJ databases">
        <title>Comparative Genomics Analysis of the Genus Qipengyuania Reveals Extensive Genetic Diversity and Metabolic Versatility, Including the Description of Fifteen Novel Species.</title>
        <authorList>
            <person name="Liu Y."/>
        </authorList>
    </citation>
    <scope>NUCLEOTIDE SEQUENCE [LARGE SCALE GENOMIC DNA]</scope>
    <source>
        <strain evidence="15 16">1XM2-8</strain>
    </source>
</reference>
<name>A0ABX8ZCC0_9SPHN</name>
<proteinExistence type="predicted"/>
<dbReference type="InterPro" id="IPR011102">
    <property type="entry name" value="Sig_transdc_His_kinase_HWE"/>
</dbReference>
<evidence type="ECO:0000256" key="9">
    <source>
        <dbReference type="ARBA" id="ARBA00022840"/>
    </source>
</evidence>
<dbReference type="SUPFAM" id="SSF55785">
    <property type="entry name" value="PYP-like sensor domain (PAS domain)"/>
    <property type="match status" value="1"/>
</dbReference>
<evidence type="ECO:0000313" key="16">
    <source>
        <dbReference type="Proteomes" id="UP000824280"/>
    </source>
</evidence>
<evidence type="ECO:0000256" key="5">
    <source>
        <dbReference type="ARBA" id="ARBA00022606"/>
    </source>
</evidence>
<accession>A0ABX8ZCC0</accession>
<sequence>MNIHTKDIELTECDREAIHHISAIQDFGALIAVTNDWNVAHRSRNIAEIIGDSCDPEIGDPLADYFSSDAIAELRRATSSLFAADTVERLFGVDLRGDGNLFDCAVHQSNNLLVIEIEPHEVEAIDRGLRIIRPVVSKLEQHDSYRSLGDEACHFLRDMLGYDRVMFYRFLPDESGQVIAEAKRDDLETYLDLRYPQADIPQQARALFVRNRFRIIADMSAPSIPVEPAIGADGVPLDMSMSTLRAHSQMHVEYMRNMGVGASLAISIVIDGKLWGMFACHHHEARSLSYGLRTVAELFSELVSLVIERLGNRKVAKRVEASRELHDRLIRSFADGAALSQSLPSLDPIISRAIDIDGISIFIDGSYNAKGHAPTEEEFLSILPQLNASADGRLIITDNLAEKFPGAGSFPARVAGAIILSISRRPRDYFILWRREELQNVTWAGKPGKLQPDSSNGNRISPRKSFGAWEETMRGRSREWSHPEQKLAESLRSSLLEVILRLTDEQAKERARAQQQQELLIAELNHRVRNILNLIRGLINQSRGEAVSIDDFSEIVGGRISALSLAHDNITKGNWSSAPLSELINSEADAYLAGKTDRVLVSGPEALINPEAYTVLALVIHEMITNSAKYGALSDGSGVLKIGIEKASDGALELSWKEIGGPPVQAPERRGFGSTIVERSIPFELNGEAEVRFELSGVEARWCIPAKYVSWGETRATVNEQVQKEKDIQPTMTSEPPKTVLLVEDSMLIALDTEDCLKELGVTTVLVESTVQGAIEILANKTPDAAILDYNLGSENSEGVAEALAKRGIPFWLATGYGEMKDRAEVLGASGLLTKPYGRDELTGLLAAYAKQKNT</sequence>
<dbReference type="Pfam" id="PF01590">
    <property type="entry name" value="GAF"/>
    <property type="match status" value="1"/>
</dbReference>
<dbReference type="Pfam" id="PF00072">
    <property type="entry name" value="Response_reg"/>
    <property type="match status" value="1"/>
</dbReference>
<keyword evidence="6" id="KW-0808">Transferase</keyword>
<dbReference type="InterPro" id="IPR035965">
    <property type="entry name" value="PAS-like_dom_sf"/>
</dbReference>
<evidence type="ECO:0000256" key="1">
    <source>
        <dbReference type="ARBA" id="ARBA00000085"/>
    </source>
</evidence>
<dbReference type="InterPro" id="IPR003018">
    <property type="entry name" value="GAF"/>
</dbReference>
<evidence type="ECO:0000313" key="15">
    <source>
        <dbReference type="EMBL" id="QZD86618.1"/>
    </source>
</evidence>
<evidence type="ECO:0000256" key="8">
    <source>
        <dbReference type="ARBA" id="ARBA00022777"/>
    </source>
</evidence>
<dbReference type="SMART" id="SM00065">
    <property type="entry name" value="GAF"/>
    <property type="match status" value="1"/>
</dbReference>
<keyword evidence="4 12" id="KW-0597">Phosphoprotein</keyword>
<dbReference type="InterPro" id="IPR036890">
    <property type="entry name" value="HATPase_C_sf"/>
</dbReference>
<dbReference type="Pfam" id="PF00360">
    <property type="entry name" value="PHY"/>
    <property type="match status" value="1"/>
</dbReference>
<dbReference type="PANTHER" id="PTHR41523">
    <property type="entry name" value="TWO-COMPONENT SYSTEM SENSOR PROTEIN"/>
    <property type="match status" value="1"/>
</dbReference>
<dbReference type="InterPro" id="IPR029016">
    <property type="entry name" value="GAF-like_dom_sf"/>
</dbReference>
<organism evidence="15 16">
    <name type="scientific">Qipengyuania psychrotolerans</name>
    <dbReference type="NCBI Taxonomy" id="2867238"/>
    <lineage>
        <taxon>Bacteria</taxon>
        <taxon>Pseudomonadati</taxon>
        <taxon>Pseudomonadota</taxon>
        <taxon>Alphaproteobacteria</taxon>
        <taxon>Sphingomonadales</taxon>
        <taxon>Erythrobacteraceae</taxon>
        <taxon>Qipengyuania</taxon>
    </lineage>
</organism>
<evidence type="ECO:0000259" key="13">
    <source>
        <dbReference type="PROSITE" id="PS50046"/>
    </source>
</evidence>
<dbReference type="InterPro" id="IPR016132">
    <property type="entry name" value="Phyto_chromo_attachment"/>
</dbReference>
<keyword evidence="10" id="KW-0157">Chromophore</keyword>
<keyword evidence="8" id="KW-0418">Kinase</keyword>
<dbReference type="InterPro" id="IPR013515">
    <property type="entry name" value="Phytochrome_cen-reg"/>
</dbReference>
<dbReference type="Gene3D" id="3.40.50.2300">
    <property type="match status" value="1"/>
</dbReference>
<evidence type="ECO:0000256" key="4">
    <source>
        <dbReference type="ARBA" id="ARBA00022553"/>
    </source>
</evidence>
<dbReference type="Gene3D" id="3.30.450.270">
    <property type="match status" value="1"/>
</dbReference>
<dbReference type="EMBL" id="CP081297">
    <property type="protein sequence ID" value="QZD86618.1"/>
    <property type="molecule type" value="Genomic_DNA"/>
</dbReference>
<dbReference type="InterPro" id="IPR011006">
    <property type="entry name" value="CheY-like_superfamily"/>
</dbReference>
<evidence type="ECO:0000259" key="14">
    <source>
        <dbReference type="PROSITE" id="PS50110"/>
    </source>
</evidence>
<comment type="catalytic activity">
    <reaction evidence="1">
        <text>ATP + protein L-histidine = ADP + protein N-phospho-L-histidine.</text>
        <dbReference type="EC" id="2.7.13.3"/>
    </reaction>
</comment>
<dbReference type="SUPFAM" id="SSF55781">
    <property type="entry name" value="GAF domain-like"/>
    <property type="match status" value="2"/>
</dbReference>
<feature type="domain" description="Response regulatory" evidence="14">
    <location>
        <begin position="739"/>
        <end position="850"/>
    </location>
</feature>
<feature type="domain" description="Phytochrome chromophore attachment site" evidence="13">
    <location>
        <begin position="144"/>
        <end position="301"/>
    </location>
</feature>
<dbReference type="Gene3D" id="3.30.450.20">
    <property type="entry name" value="PAS domain"/>
    <property type="match status" value="1"/>
</dbReference>
<dbReference type="InterPro" id="IPR043150">
    <property type="entry name" value="Phytochrome_PHY_sf"/>
</dbReference>
<gene>
    <name evidence="15" type="ORF">K3166_10400</name>
</gene>
<dbReference type="SMART" id="SM00448">
    <property type="entry name" value="REC"/>
    <property type="match status" value="1"/>
</dbReference>
<dbReference type="Proteomes" id="UP000824280">
    <property type="component" value="Chromosome"/>
</dbReference>
<dbReference type="PRINTS" id="PR01033">
    <property type="entry name" value="PHYTOCHROME"/>
</dbReference>
<dbReference type="RefSeq" id="WP_221422162.1">
    <property type="nucleotide sequence ID" value="NZ_CP081297.1"/>
</dbReference>
<evidence type="ECO:0000256" key="7">
    <source>
        <dbReference type="ARBA" id="ARBA00022741"/>
    </source>
</evidence>
<dbReference type="Gene3D" id="3.30.450.40">
    <property type="match status" value="1"/>
</dbReference>
<dbReference type="SUPFAM" id="SSF52172">
    <property type="entry name" value="CheY-like"/>
    <property type="match status" value="1"/>
</dbReference>
<keyword evidence="16" id="KW-1185">Reference proteome</keyword>
<keyword evidence="9" id="KW-0067">ATP-binding</keyword>
<evidence type="ECO:0000256" key="3">
    <source>
        <dbReference type="ARBA" id="ARBA00022543"/>
    </source>
</evidence>